<dbReference type="AlphaFoldDB" id="A0A6S6PJW3"/>
<dbReference type="Proteomes" id="UP000515220">
    <property type="component" value="Chromosome"/>
</dbReference>
<protein>
    <submittedName>
        <fullName evidence="1">Uncharacterized protein</fullName>
    </submittedName>
</protein>
<dbReference type="RefSeq" id="WP_099347975.1">
    <property type="nucleotide sequence ID" value="NZ_AP023326.1"/>
</dbReference>
<proteinExistence type="predicted"/>
<gene>
    <name evidence="1" type="ORF">AAJCM20276_27520</name>
</gene>
<dbReference type="EMBL" id="AP023326">
    <property type="protein sequence ID" value="BCI68128.1"/>
    <property type="molecule type" value="Genomic_DNA"/>
</dbReference>
<reference evidence="1 2" key="1">
    <citation type="submission" date="2020-07" db="EMBL/GenBank/DDBJ databases">
        <title>Complete Genome Sequence of an acetic acid bacterium, Acetobacter aceti JCM20276.</title>
        <authorList>
            <person name="Hirose Y."/>
            <person name="Mihara H."/>
        </authorList>
    </citation>
    <scope>NUCLEOTIDE SEQUENCE [LARGE SCALE GENOMIC DNA]</scope>
    <source>
        <strain evidence="1 2">JCM20276</strain>
    </source>
</reference>
<name>A0A6S6PJW3_ACEAC</name>
<accession>A0A6S6PJW3</accession>
<evidence type="ECO:0000313" key="2">
    <source>
        <dbReference type="Proteomes" id="UP000515220"/>
    </source>
</evidence>
<evidence type="ECO:0000313" key="1">
    <source>
        <dbReference type="EMBL" id="BCI68128.1"/>
    </source>
</evidence>
<organism evidence="1 2">
    <name type="scientific">Acetobacter aceti</name>
    <dbReference type="NCBI Taxonomy" id="435"/>
    <lineage>
        <taxon>Bacteria</taxon>
        <taxon>Pseudomonadati</taxon>
        <taxon>Pseudomonadota</taxon>
        <taxon>Alphaproteobacteria</taxon>
        <taxon>Acetobacterales</taxon>
        <taxon>Acetobacteraceae</taxon>
        <taxon>Acetobacter</taxon>
        <taxon>Acetobacter subgen. Acetobacter</taxon>
    </lineage>
</organism>
<sequence length="95" mass="10518">MTPTPEMIEAAARAMCNLCCTDGWDAYPEAFHNGWRNNAEVAIKAALAAMWRPVSEYKDGTHALFANNGVPSVLASFCVPQMTHFIPLSIFEDRK</sequence>